<proteinExistence type="predicted"/>
<dbReference type="SMART" id="SM00331">
    <property type="entry name" value="PP2C_SIG"/>
    <property type="match status" value="1"/>
</dbReference>
<dbReference type="SUPFAM" id="SSF55781">
    <property type="entry name" value="GAF domain-like"/>
    <property type="match status" value="1"/>
</dbReference>
<comment type="catalytic activity">
    <reaction evidence="12">
        <text>O-phospho-L-seryl-[protein] + H2O = L-seryl-[protein] + phosphate</text>
        <dbReference type="Rhea" id="RHEA:20629"/>
        <dbReference type="Rhea" id="RHEA-COMP:9863"/>
        <dbReference type="Rhea" id="RHEA-COMP:11604"/>
        <dbReference type="ChEBI" id="CHEBI:15377"/>
        <dbReference type="ChEBI" id="CHEBI:29999"/>
        <dbReference type="ChEBI" id="CHEBI:43474"/>
        <dbReference type="ChEBI" id="CHEBI:83421"/>
        <dbReference type="EC" id="3.1.3.16"/>
    </reaction>
</comment>
<dbReference type="GO" id="GO:0046872">
    <property type="term" value="F:metal ion binding"/>
    <property type="evidence" value="ECO:0007669"/>
    <property type="project" value="UniProtKB-KW"/>
</dbReference>
<dbReference type="PANTHER" id="PTHR43156:SF2">
    <property type="entry name" value="STAGE II SPORULATION PROTEIN E"/>
    <property type="match status" value="1"/>
</dbReference>
<dbReference type="Gene3D" id="3.30.450.40">
    <property type="match status" value="1"/>
</dbReference>
<comment type="function">
    <text evidence="13">Primarily acts as an independent SigF regulator that is sensitive to the osmosensory signal, mediating the cross talk of PknD with the SigF regulon. Possesses both phosphatase and kinase activities. The kinase domain functions as a classic anti-sigma factor-like kinase to phosphorylate the anti-anti-sigma factor domain at the canonical regulatory site, and the phosphatase domain antagonizes this activity.</text>
</comment>
<dbReference type="EC" id="3.1.3.16" evidence="1"/>
<dbReference type="SMART" id="SM00065">
    <property type="entry name" value="GAF"/>
    <property type="match status" value="1"/>
</dbReference>
<dbReference type="FunFam" id="3.30.565.10:FF:000028">
    <property type="entry name" value="PAS sensor protein"/>
    <property type="match status" value="1"/>
</dbReference>
<evidence type="ECO:0000256" key="15">
    <source>
        <dbReference type="ARBA" id="ARBA00081350"/>
    </source>
</evidence>
<evidence type="ECO:0000256" key="1">
    <source>
        <dbReference type="ARBA" id="ARBA00013081"/>
    </source>
</evidence>
<keyword evidence="19" id="KW-1185">Reference proteome</keyword>
<evidence type="ECO:0000256" key="3">
    <source>
        <dbReference type="ARBA" id="ARBA00022679"/>
    </source>
</evidence>
<keyword evidence="4" id="KW-0479">Metal-binding</keyword>
<evidence type="ECO:0000256" key="7">
    <source>
        <dbReference type="ARBA" id="ARBA00022801"/>
    </source>
</evidence>
<keyword evidence="5" id="KW-0547">Nucleotide-binding</keyword>
<evidence type="ECO:0000256" key="11">
    <source>
        <dbReference type="ARBA" id="ARBA00023211"/>
    </source>
</evidence>
<dbReference type="Proteomes" id="UP000658320">
    <property type="component" value="Unassembled WGS sequence"/>
</dbReference>
<evidence type="ECO:0000313" key="19">
    <source>
        <dbReference type="Proteomes" id="UP000658320"/>
    </source>
</evidence>
<feature type="domain" description="PPM-type phosphatase" evidence="17">
    <location>
        <begin position="476"/>
        <end position="705"/>
    </location>
</feature>
<dbReference type="Pfam" id="PF13185">
    <property type="entry name" value="GAF_2"/>
    <property type="match status" value="1"/>
</dbReference>
<dbReference type="InterPro" id="IPR029016">
    <property type="entry name" value="GAF-like_dom_sf"/>
</dbReference>
<keyword evidence="10" id="KW-0904">Protein phosphatase</keyword>
<keyword evidence="9" id="KW-0460">Magnesium</keyword>
<evidence type="ECO:0000256" key="5">
    <source>
        <dbReference type="ARBA" id="ARBA00022741"/>
    </source>
</evidence>
<sequence>MSAQSAERASHAGAAVPTRLALLASAAAGLPGDRALLLALQQATAGLGGLGGVVHRRDPGSGALRLMAVSGLAPAVTEAWAGLPEDGDSAPARAVRGVSEVWLTGDVAGVGASGTASVPLPGPDGPVGALSVFTVASAAPDPDQWSLLRSVAAWAAEHLDTPASDGTYVPHGPFLRTLRGLRVGFVTVDDDWRVTFANEEAERLLAAGRVQPGTVFWDFPATRVHGLEAQCRRAAAEGRPVGFDVRWPTDQRLYYVRLDPVPGSGLAVSFLDVTDRRLGQGAGSAEEGAMAARTARMGVLTVALAEAVTSQDVVRAVAEHVLPAFGADGLVVETLEGGRVRVVDSVGYPHEFLSRIDGIPLAANTAVTEALRTRTPAFVESTAAFIELYPNLKSLTAMSPMQAWAFLPLIASGHAVGCCVVSFARPRSFDEEERTLLTALSGLVAQALERARLYDVEHTRAQGLQRDLLPRTLPSLPAASAAARYLPAGRGGDEAGGDWYDVIPLSADRVAIVIGDVMGHGITEAATMGRLRTAVRTLADLELEPAELLGHLNELVGDLGYDHYATCAYAVYDPVARTCSFCLAGHPPPLVVHPDGTVHSPELTVNPPLGAAEPPFDVHEVHLPDESLLVLCTDGLVESATRDTEEGLVQLRRTLAEEVSRTPYFDVDPPDDGGDLDRLCDHIVSALVPDREGTTDDAALLITRIHGTPAADVVSYDLPHDPRAAGQARAHVRDRLGVWELDELAMTTELLVSELVGNVVRHAQGPICLRLLRSRSLICEVYDHSLTTPRIRRAGYTDEGGRGLHLVAALSRRWGTRFFGDGKCIWTEQDLPPGS</sequence>
<comment type="caution">
    <text evidence="18">The sequence shown here is derived from an EMBL/GenBank/DDBJ whole genome shotgun (WGS) entry which is preliminary data.</text>
</comment>
<dbReference type="SUPFAM" id="SSF81606">
    <property type="entry name" value="PP2C-like"/>
    <property type="match status" value="1"/>
</dbReference>
<protein>
    <recommendedName>
        <fullName evidence="1">protein-serine/threonine phosphatase</fullName>
        <ecNumber evidence="1">3.1.3.16</ecNumber>
    </recommendedName>
    <alternativeName>
        <fullName evidence="15">Protein-serine/threonine phosphatase</fullName>
    </alternativeName>
    <alternativeName>
        <fullName evidence="14">Serine/threonine-protein kinase</fullName>
    </alternativeName>
</protein>
<gene>
    <name evidence="18" type="ORF">GCM10010251_86460</name>
</gene>
<dbReference type="InterPro" id="IPR003018">
    <property type="entry name" value="GAF"/>
</dbReference>
<dbReference type="Pfam" id="PF13581">
    <property type="entry name" value="HATPase_c_2"/>
    <property type="match status" value="1"/>
</dbReference>
<organism evidence="18 19">
    <name type="scientific">Streptomyces aurantiogriseus</name>
    <dbReference type="NCBI Taxonomy" id="66870"/>
    <lineage>
        <taxon>Bacteria</taxon>
        <taxon>Bacillati</taxon>
        <taxon>Actinomycetota</taxon>
        <taxon>Actinomycetes</taxon>
        <taxon>Kitasatosporales</taxon>
        <taxon>Streptomycetaceae</taxon>
        <taxon>Streptomyces</taxon>
    </lineage>
</organism>
<keyword evidence="6" id="KW-0418">Kinase</keyword>
<evidence type="ECO:0000256" key="6">
    <source>
        <dbReference type="ARBA" id="ARBA00022777"/>
    </source>
</evidence>
<reference evidence="18" key="1">
    <citation type="journal article" date="2014" name="Int. J. Syst. Evol. Microbiol.">
        <title>Complete genome sequence of Corynebacterium casei LMG S-19264T (=DSM 44701T), isolated from a smear-ripened cheese.</title>
        <authorList>
            <consortium name="US DOE Joint Genome Institute (JGI-PGF)"/>
            <person name="Walter F."/>
            <person name="Albersmeier A."/>
            <person name="Kalinowski J."/>
            <person name="Ruckert C."/>
        </authorList>
    </citation>
    <scope>NUCLEOTIDE SEQUENCE</scope>
    <source>
        <strain evidence="18">JCM 4346</strain>
    </source>
</reference>
<evidence type="ECO:0000256" key="9">
    <source>
        <dbReference type="ARBA" id="ARBA00022842"/>
    </source>
</evidence>
<dbReference type="Gene3D" id="3.30.450.20">
    <property type="entry name" value="PAS domain"/>
    <property type="match status" value="1"/>
</dbReference>
<dbReference type="InterPro" id="IPR003594">
    <property type="entry name" value="HATPase_dom"/>
</dbReference>
<name>A0A918FN11_9ACTN</name>
<accession>A0A918FN11</accession>
<reference evidence="18" key="2">
    <citation type="submission" date="2020-09" db="EMBL/GenBank/DDBJ databases">
        <authorList>
            <person name="Sun Q."/>
            <person name="Ohkuma M."/>
        </authorList>
    </citation>
    <scope>NUCLEOTIDE SEQUENCE</scope>
    <source>
        <strain evidence="18">JCM 4346</strain>
    </source>
</reference>
<keyword evidence="8" id="KW-0067">ATP-binding</keyword>
<dbReference type="EMBL" id="BMSX01000032">
    <property type="protein sequence ID" value="GGR56172.1"/>
    <property type="molecule type" value="Genomic_DNA"/>
</dbReference>
<evidence type="ECO:0000256" key="14">
    <source>
        <dbReference type="ARBA" id="ARBA00075117"/>
    </source>
</evidence>
<dbReference type="GO" id="GO:0005524">
    <property type="term" value="F:ATP binding"/>
    <property type="evidence" value="ECO:0007669"/>
    <property type="project" value="UniProtKB-KW"/>
</dbReference>
<keyword evidence="3" id="KW-0808">Transferase</keyword>
<evidence type="ECO:0000259" key="16">
    <source>
        <dbReference type="SMART" id="SM00065"/>
    </source>
</evidence>
<dbReference type="RefSeq" id="WP_229911473.1">
    <property type="nucleotide sequence ID" value="NZ_BMSX01000032.1"/>
</dbReference>
<evidence type="ECO:0000256" key="4">
    <source>
        <dbReference type="ARBA" id="ARBA00022723"/>
    </source>
</evidence>
<dbReference type="InterPro" id="IPR036890">
    <property type="entry name" value="HATPase_C_sf"/>
</dbReference>
<dbReference type="CDD" id="cd00130">
    <property type="entry name" value="PAS"/>
    <property type="match status" value="1"/>
</dbReference>
<feature type="domain" description="GAF" evidence="16">
    <location>
        <begin position="309"/>
        <end position="458"/>
    </location>
</feature>
<dbReference type="PANTHER" id="PTHR43156">
    <property type="entry name" value="STAGE II SPORULATION PROTEIN E-RELATED"/>
    <property type="match status" value="1"/>
</dbReference>
<evidence type="ECO:0000256" key="13">
    <source>
        <dbReference type="ARBA" id="ARBA00056274"/>
    </source>
</evidence>
<evidence type="ECO:0000256" key="8">
    <source>
        <dbReference type="ARBA" id="ARBA00022840"/>
    </source>
</evidence>
<dbReference type="FunFam" id="3.60.40.10:FF:000005">
    <property type="entry name" value="Serine/threonine protein phosphatase"/>
    <property type="match status" value="1"/>
</dbReference>
<evidence type="ECO:0000256" key="10">
    <source>
        <dbReference type="ARBA" id="ARBA00022912"/>
    </source>
</evidence>
<dbReference type="InterPro" id="IPR001932">
    <property type="entry name" value="PPM-type_phosphatase-like_dom"/>
</dbReference>
<dbReference type="Gene3D" id="3.30.565.10">
    <property type="entry name" value="Histidine kinase-like ATPase, C-terminal domain"/>
    <property type="match status" value="1"/>
</dbReference>
<keyword evidence="7" id="KW-0378">Hydrolase</keyword>
<evidence type="ECO:0000256" key="12">
    <source>
        <dbReference type="ARBA" id="ARBA00047761"/>
    </source>
</evidence>
<evidence type="ECO:0000313" key="18">
    <source>
        <dbReference type="EMBL" id="GGR56172.1"/>
    </source>
</evidence>
<dbReference type="Pfam" id="PF07228">
    <property type="entry name" value="SpoIIE"/>
    <property type="match status" value="1"/>
</dbReference>
<dbReference type="GO" id="GO:0004722">
    <property type="term" value="F:protein serine/threonine phosphatase activity"/>
    <property type="evidence" value="ECO:0007669"/>
    <property type="project" value="UniProtKB-EC"/>
</dbReference>
<dbReference type="AlphaFoldDB" id="A0A918FN11"/>
<dbReference type="GO" id="GO:0016301">
    <property type="term" value="F:kinase activity"/>
    <property type="evidence" value="ECO:0007669"/>
    <property type="project" value="UniProtKB-KW"/>
</dbReference>
<dbReference type="InterPro" id="IPR000014">
    <property type="entry name" value="PAS"/>
</dbReference>
<dbReference type="InterPro" id="IPR052016">
    <property type="entry name" value="Bact_Sigma-Reg"/>
</dbReference>
<evidence type="ECO:0000256" key="2">
    <source>
        <dbReference type="ARBA" id="ARBA00022553"/>
    </source>
</evidence>
<keyword evidence="11" id="KW-0464">Manganese</keyword>
<evidence type="ECO:0000259" key="17">
    <source>
        <dbReference type="SMART" id="SM00331"/>
    </source>
</evidence>
<dbReference type="Gene3D" id="3.60.40.10">
    <property type="entry name" value="PPM-type phosphatase domain"/>
    <property type="match status" value="1"/>
</dbReference>
<keyword evidence="2" id="KW-0597">Phosphoprotein</keyword>
<dbReference type="InterPro" id="IPR036457">
    <property type="entry name" value="PPM-type-like_dom_sf"/>
</dbReference>
<dbReference type="CDD" id="cd16936">
    <property type="entry name" value="HATPase_RsbW-like"/>
    <property type="match status" value="1"/>
</dbReference>